<dbReference type="EMBL" id="CM001377">
    <property type="protein sequence ID" value="EHM09515.1"/>
    <property type="molecule type" value="Genomic_DNA"/>
</dbReference>
<dbReference type="SFLD" id="SFLDS00029">
    <property type="entry name" value="Radical_SAM"/>
    <property type="match status" value="1"/>
</dbReference>
<dbReference type="eggNOG" id="COG1032">
    <property type="taxonomic scope" value="Bacteria"/>
</dbReference>
<keyword evidence="1 6" id="KW-0004">4Fe-4S</keyword>
<dbReference type="OrthoDB" id="9803479at2"/>
<feature type="binding site" evidence="6">
    <location>
        <position position="321"/>
    </location>
    <ligand>
        <name>[4Fe-4S] cluster</name>
        <dbReference type="ChEBI" id="CHEBI:49883"/>
        <note>4Fe-4S-S-AdoMet</note>
    </ligand>
</feature>
<sequence length="656" mass="73098">MAYGGNGRKGREGGKELRFLPATPEEVARLGWDSPDFLLITGDAYVDHPSFGHAVVARWLEALGFKVAVAPQPRWDSPEELLAYGRPKLAVLISGGNVDSMVANYTSERHRRLRDLYSPDGVPGLRPDRAVIVYSNLARRAFKGVPVIIGGIEASLRRLAHYDYWTDHVRRSVLMDSKADILVYGMGERPLKEIAERLAAGEAAGDIKDVRGTCVRIREDQMPEGCLVIPSFEEVRTSAAAHCEAFRLAYLNNDPFRGRPLVQLQDPGVLLQNPPPLPLSQEELDQVYSLPFTYLPHPRYQGSHIPALDEVRFSVTAHRGCIGDCSFCAISMHQGKDIQPRSLGSMVEEVERFLESPDFKGMVSDVGGPSANFHRMPCPKAERQGVCRDRSCLGASPCPNLRPRHEDYFKALRAIRSMKGIKKVFVRSGVRYDYLLMDRPEYLRELCEHHVSGQMRIAPEHLCDSVTTLMNKPGFEVLLKFMEAFGDVAGGRLFLVHYIMTSHPGCTLEDAVEMAVELKRLGIRPREVQDFTPTPMTRSTCMYATGMDPMTGRRVHVPKGRERRLQRALAQYWKEENRSLVEEALREVGREDLVGFGPRCLIPPQGPIKKSLDPAIKAQGRGKGAAGPRDPSGSKGAHGRQGKKPRRGRPSPKGGR</sequence>
<dbReference type="InterPro" id="IPR013704">
    <property type="entry name" value="UPF0313_N"/>
</dbReference>
<keyword evidence="2 6" id="KW-0949">S-adenosyl-L-methionine</keyword>
<dbReference type="Pfam" id="PF08497">
    <property type="entry name" value="Radical_SAM_N"/>
    <property type="match status" value="1"/>
</dbReference>
<dbReference type="InterPro" id="IPR007197">
    <property type="entry name" value="rSAM"/>
</dbReference>
<dbReference type="PANTHER" id="PTHR32331">
    <property type="entry name" value="UPF0313 PROTEIN YGIQ"/>
    <property type="match status" value="1"/>
</dbReference>
<keyword evidence="3 6" id="KW-0479">Metal-binding</keyword>
<comment type="cofactor">
    <cofactor evidence="6">
        <name>[4Fe-4S] cluster</name>
        <dbReference type="ChEBI" id="CHEBI:49883"/>
    </cofactor>
    <text evidence="6">Binds 1 [4Fe-4S] cluster. The cluster is coordinated with 3 cysteines and an exchangeable S-adenosyl-L-methionine.</text>
</comment>
<gene>
    <name evidence="9" type="ORF">TheveDRAFT_0346</name>
</gene>
<name>H0UPA2_9BACT</name>
<dbReference type="InterPro" id="IPR023404">
    <property type="entry name" value="rSAM_horseshoe"/>
</dbReference>
<evidence type="ECO:0000256" key="5">
    <source>
        <dbReference type="ARBA" id="ARBA00023014"/>
    </source>
</evidence>
<feature type="binding site" evidence="6">
    <location>
        <position position="325"/>
    </location>
    <ligand>
        <name>[4Fe-4S] cluster</name>
        <dbReference type="ChEBI" id="CHEBI:49883"/>
        <note>4Fe-4S-S-AdoMet</note>
    </ligand>
</feature>
<feature type="region of interest" description="Disordered" evidence="7">
    <location>
        <begin position="601"/>
        <end position="656"/>
    </location>
</feature>
<comment type="similarity">
    <text evidence="6">Belongs to the UPF0313 family.</text>
</comment>
<keyword evidence="10" id="KW-1185">Reference proteome</keyword>
<dbReference type="STRING" id="926567.TheveDRAFT_0346"/>
<evidence type="ECO:0000256" key="1">
    <source>
        <dbReference type="ARBA" id="ARBA00022485"/>
    </source>
</evidence>
<dbReference type="InterPro" id="IPR006638">
    <property type="entry name" value="Elp3/MiaA/NifB-like_rSAM"/>
</dbReference>
<dbReference type="InterPro" id="IPR024560">
    <property type="entry name" value="UPF0313_C"/>
</dbReference>
<dbReference type="GO" id="GO:0051539">
    <property type="term" value="F:4 iron, 4 sulfur cluster binding"/>
    <property type="evidence" value="ECO:0007669"/>
    <property type="project" value="UniProtKB-KW"/>
</dbReference>
<dbReference type="PANTHER" id="PTHR32331:SF0">
    <property type="entry name" value="UPF0313 PROTEIN YGIQ"/>
    <property type="match status" value="1"/>
</dbReference>
<evidence type="ECO:0000256" key="6">
    <source>
        <dbReference type="HAMAP-Rule" id="MF_01251"/>
    </source>
</evidence>
<dbReference type="Proteomes" id="UP000005730">
    <property type="component" value="Chromosome"/>
</dbReference>
<evidence type="ECO:0000256" key="4">
    <source>
        <dbReference type="ARBA" id="ARBA00023004"/>
    </source>
</evidence>
<dbReference type="HOGENOM" id="CLU_018288_2_0_0"/>
<dbReference type="InterPro" id="IPR058240">
    <property type="entry name" value="rSAM_sf"/>
</dbReference>
<dbReference type="GO" id="GO:0003824">
    <property type="term" value="F:catalytic activity"/>
    <property type="evidence" value="ECO:0007669"/>
    <property type="project" value="InterPro"/>
</dbReference>
<feature type="compositionally biased region" description="Basic residues" evidence="7">
    <location>
        <begin position="637"/>
        <end position="656"/>
    </location>
</feature>
<keyword evidence="5 6" id="KW-0411">Iron-sulfur</keyword>
<dbReference type="GO" id="GO:0005506">
    <property type="term" value="F:iron ion binding"/>
    <property type="evidence" value="ECO:0007669"/>
    <property type="project" value="UniProtKB-UniRule"/>
</dbReference>
<dbReference type="HAMAP" id="MF_01251">
    <property type="entry name" value="UPF0313"/>
    <property type="match status" value="1"/>
</dbReference>
<dbReference type="SFLD" id="SFLDG01069">
    <property type="entry name" value="UPF0313"/>
    <property type="match status" value="1"/>
</dbReference>
<dbReference type="SUPFAM" id="SSF102114">
    <property type="entry name" value="Radical SAM enzymes"/>
    <property type="match status" value="1"/>
</dbReference>
<evidence type="ECO:0000256" key="2">
    <source>
        <dbReference type="ARBA" id="ARBA00022691"/>
    </source>
</evidence>
<proteinExistence type="inferred from homology"/>
<evidence type="ECO:0000256" key="7">
    <source>
        <dbReference type="SAM" id="MobiDB-lite"/>
    </source>
</evidence>
<dbReference type="PROSITE" id="PS51918">
    <property type="entry name" value="RADICAL_SAM"/>
    <property type="match status" value="1"/>
</dbReference>
<reference evidence="9 10" key="1">
    <citation type="submission" date="2011-10" db="EMBL/GenBank/DDBJ databases">
        <title>The Noncontiguous Finished genome of Thermanaerovibrio velox DSM 12556.</title>
        <authorList>
            <consortium name="US DOE Joint Genome Institute (JGI-PGF)"/>
            <person name="Lucas S."/>
            <person name="Copeland A."/>
            <person name="Lapidus A."/>
            <person name="Glavina del Rio T."/>
            <person name="Dalin E."/>
            <person name="Tice H."/>
            <person name="Bruce D."/>
            <person name="Goodwin L."/>
            <person name="Pitluck S."/>
            <person name="Peters L."/>
            <person name="Mikhailova N."/>
            <person name="Teshima H."/>
            <person name="Kyrpides N."/>
            <person name="Mavromatis K."/>
            <person name="Ivanova N."/>
            <person name="Markowitz V."/>
            <person name="Cheng J.-F."/>
            <person name="Hugenholtz P."/>
            <person name="Woyke T."/>
            <person name="Wu D."/>
            <person name="Spring S."/>
            <person name="Brambilla E.-M."/>
            <person name="Klenk H.-P."/>
            <person name="Eisen J.A."/>
        </authorList>
    </citation>
    <scope>NUCLEOTIDE SEQUENCE [LARGE SCALE GENOMIC DNA]</scope>
    <source>
        <strain evidence="9 10">DSM 12556</strain>
    </source>
</reference>
<evidence type="ECO:0000256" key="3">
    <source>
        <dbReference type="ARBA" id="ARBA00022723"/>
    </source>
</evidence>
<dbReference type="Pfam" id="PF11842">
    <property type="entry name" value="DUF3362"/>
    <property type="match status" value="1"/>
</dbReference>
<evidence type="ECO:0000313" key="9">
    <source>
        <dbReference type="EMBL" id="EHM09515.1"/>
    </source>
</evidence>
<dbReference type="Gene3D" id="3.80.30.20">
    <property type="entry name" value="tm_1862 like domain"/>
    <property type="match status" value="1"/>
</dbReference>
<keyword evidence="4 6" id="KW-0408">Iron</keyword>
<dbReference type="SMART" id="SM00729">
    <property type="entry name" value="Elp3"/>
    <property type="match status" value="1"/>
</dbReference>
<evidence type="ECO:0000313" key="10">
    <source>
        <dbReference type="Proteomes" id="UP000005730"/>
    </source>
</evidence>
<accession>H0UPA2</accession>
<evidence type="ECO:0000259" key="8">
    <source>
        <dbReference type="PROSITE" id="PS51918"/>
    </source>
</evidence>
<feature type="binding site" evidence="6">
    <location>
        <position position="328"/>
    </location>
    <ligand>
        <name>[4Fe-4S] cluster</name>
        <dbReference type="ChEBI" id="CHEBI:49883"/>
        <note>4Fe-4S-S-AdoMet</note>
    </ligand>
</feature>
<dbReference type="NCBIfam" id="TIGR03904">
    <property type="entry name" value="SAM_YgiQ"/>
    <property type="match status" value="1"/>
</dbReference>
<feature type="domain" description="Radical SAM core" evidence="8">
    <location>
        <begin position="307"/>
        <end position="575"/>
    </location>
</feature>
<protein>
    <submittedName>
        <fullName evidence="9">Uncharacterized radical SAM protein YgiQ</fullName>
    </submittedName>
</protein>
<dbReference type="AlphaFoldDB" id="H0UPA2"/>
<dbReference type="InterPro" id="IPR022946">
    <property type="entry name" value="UPF0313"/>
</dbReference>
<dbReference type="Pfam" id="PF04055">
    <property type="entry name" value="Radical_SAM"/>
    <property type="match status" value="1"/>
</dbReference>
<dbReference type="SFLD" id="SFLDG01082">
    <property type="entry name" value="B12-binding_domain_containing"/>
    <property type="match status" value="1"/>
</dbReference>
<organism evidence="9 10">
    <name type="scientific">Thermanaerovibrio velox DSM 12556</name>
    <dbReference type="NCBI Taxonomy" id="926567"/>
    <lineage>
        <taxon>Bacteria</taxon>
        <taxon>Thermotogati</taxon>
        <taxon>Synergistota</taxon>
        <taxon>Synergistia</taxon>
        <taxon>Synergistales</taxon>
        <taxon>Synergistaceae</taxon>
        <taxon>Thermanaerovibrio</taxon>
    </lineage>
</organism>